<comment type="caution">
    <text evidence="6">The sequence shown here is derived from an EMBL/GenBank/DDBJ whole genome shotgun (WGS) entry which is preliminary data.</text>
</comment>
<feature type="domain" description="Putative type VI secretion system Rhs element associated Vgr" evidence="5">
    <location>
        <begin position="508"/>
        <end position="611"/>
    </location>
</feature>
<dbReference type="InterPro" id="IPR006533">
    <property type="entry name" value="T6SS_Vgr_RhsGE"/>
</dbReference>
<dbReference type="InterPro" id="IPR017847">
    <property type="entry name" value="T6SS_RhsGE_Vgr_subset"/>
</dbReference>
<dbReference type="EMBL" id="SPUM01000107">
    <property type="protein sequence ID" value="TFW30761.1"/>
    <property type="molecule type" value="Genomic_DNA"/>
</dbReference>
<evidence type="ECO:0000256" key="1">
    <source>
        <dbReference type="ARBA" id="ARBA00005558"/>
    </source>
</evidence>
<dbReference type="NCBIfam" id="TIGR03361">
    <property type="entry name" value="VI_Rhs_Vgr"/>
    <property type="match status" value="1"/>
</dbReference>
<dbReference type="NCBIfam" id="TIGR01646">
    <property type="entry name" value="vgr_GE"/>
    <property type="match status" value="1"/>
</dbReference>
<proteinExistence type="inferred from homology"/>
<accession>A0A4Y9SVY3</accession>
<dbReference type="SUPFAM" id="SSF69279">
    <property type="entry name" value="Phage tail proteins"/>
    <property type="match status" value="2"/>
</dbReference>
<dbReference type="InterPro" id="IPR028244">
    <property type="entry name" value="T6SS_Rhs_Vgr_dom"/>
</dbReference>
<evidence type="ECO:0000313" key="7">
    <source>
        <dbReference type="Proteomes" id="UP000297258"/>
    </source>
</evidence>
<dbReference type="Gene3D" id="2.30.110.50">
    <property type="match status" value="1"/>
</dbReference>
<feature type="region of interest" description="Disordered" evidence="2">
    <location>
        <begin position="601"/>
        <end position="627"/>
    </location>
</feature>
<evidence type="ECO:0000313" key="6">
    <source>
        <dbReference type="EMBL" id="TFW30761.1"/>
    </source>
</evidence>
<organism evidence="6 7">
    <name type="scientific">Massilia horti</name>
    <dbReference type="NCBI Taxonomy" id="2562153"/>
    <lineage>
        <taxon>Bacteria</taxon>
        <taxon>Pseudomonadati</taxon>
        <taxon>Pseudomonadota</taxon>
        <taxon>Betaproteobacteria</taxon>
        <taxon>Burkholderiales</taxon>
        <taxon>Oxalobacteraceae</taxon>
        <taxon>Telluria group</taxon>
        <taxon>Massilia</taxon>
    </lineage>
</organism>
<dbReference type="InterPro" id="IPR018769">
    <property type="entry name" value="VgrG2_DUF2345"/>
</dbReference>
<dbReference type="Proteomes" id="UP000297258">
    <property type="component" value="Unassembled WGS sequence"/>
</dbReference>
<dbReference type="Pfam" id="PF05954">
    <property type="entry name" value="Phage_GPD"/>
    <property type="match status" value="1"/>
</dbReference>
<dbReference type="Pfam" id="PF04717">
    <property type="entry name" value="Phage_base_V"/>
    <property type="match status" value="1"/>
</dbReference>
<dbReference type="Gene3D" id="3.55.50.10">
    <property type="entry name" value="Baseplate protein-like domains"/>
    <property type="match status" value="1"/>
</dbReference>
<evidence type="ECO:0000259" key="3">
    <source>
        <dbReference type="Pfam" id="PF04717"/>
    </source>
</evidence>
<dbReference type="SUPFAM" id="SSF69255">
    <property type="entry name" value="gp5 N-terminal domain-like"/>
    <property type="match status" value="1"/>
</dbReference>
<feature type="domain" description="DUF2345" evidence="4">
    <location>
        <begin position="645"/>
        <end position="790"/>
    </location>
</feature>
<protein>
    <submittedName>
        <fullName evidence="6">Type VI secretion system tip protein VgrG</fullName>
    </submittedName>
</protein>
<name>A0A4Y9SVY3_9BURK</name>
<reference evidence="6 7" key="1">
    <citation type="submission" date="2019-03" db="EMBL/GenBank/DDBJ databases">
        <title>Draft genome of Massilia hortus sp. nov., a novel bacterial species of the Oxalobacteraceae family.</title>
        <authorList>
            <person name="Peta V."/>
            <person name="Raths R."/>
            <person name="Bucking H."/>
        </authorList>
    </citation>
    <scope>NUCLEOTIDE SEQUENCE [LARGE SCALE GENOMIC DNA]</scope>
    <source>
        <strain evidence="6 7">ONC3</strain>
    </source>
</reference>
<dbReference type="Gene3D" id="2.40.50.230">
    <property type="entry name" value="Gp5 N-terminal domain"/>
    <property type="match status" value="1"/>
</dbReference>
<dbReference type="Pfam" id="PF13296">
    <property type="entry name" value="T6SS_Vgr"/>
    <property type="match status" value="1"/>
</dbReference>
<dbReference type="RefSeq" id="WP_135190661.1">
    <property type="nucleotide sequence ID" value="NZ_SPUM01000107.1"/>
</dbReference>
<evidence type="ECO:0000259" key="5">
    <source>
        <dbReference type="Pfam" id="PF13296"/>
    </source>
</evidence>
<sequence>MTNMSRSIYDLVYGRQYNRILRLSFPHNDSPAAQLLVNKLVAVEGLSKDFEFTVELLSDDPSIALKEVQGKLLNIELVRRDGSLRYFSGYVFSFRRWRSDGGITFYEAKLGPWLKFLSLRKNNYLFHGKTLRAQTETILQDYGIYSKWQWRVTADDPAMTDACQFDETDFNYLSRRWEAAGWYYWYEHDADGHTLIVASDSTYAPAIDGDTEVRFHGEGGAVEEDAIDRWSPVRHVMPSSFASISFNFKSPVSRPVEVPTLNKQGNVPALESYEYAGAYGFKDWADGDAQCRVRMEEIEAVAKYVEAESNNRCLLPGRWFKLIDHFNHYSYATSEKDDFLVLSVRHIATNNYLQEPDEKINYRNWLTCTRKNVRWRPGRGFNSTDTRILAPQTATVVGPPGPDRIYTDGYGRVRVQFHWDREGTNDERSSAWLRVSSSWAGSELGAIAIPRVGTEVVVQWLGGCPDRPIITGAVFNERNMPPWTVPSQQALAGFRSRELAPRGGNSPTGRSNHLILDDTYQQIQAQLKSDHRCSQLSLGHITRIPDTAGRRDARGEGWEIATDAWGVARAGSGMLITTEARPNAAGHIKDMGETVQRLTAAREMQESQAELAEQNGAQEKQGQQSDVANTLKAQIDAIRGKDASSQNSFPELSEPHLVLASPAGIATTTAQSTHIASDLNTAITTGKSVAIAAGDGFFASVRQTIRLFVQRAGMKLIASAGDIDIKALTDNINLLAKLNITQTANRILINATEDIVINGGGSYVKLSAGGIEHGTNGTFVAHAATHDFVSSKSMAAPDLKTDVVDIAVKRDLHLEYVDADEVPLQDDPIQAHAWDGEKHDTRLDGSGRTTLANVSRGSFRAEQIRRK</sequence>
<feature type="domain" description="Gp5/Type VI secretion system Vgr protein OB-fold" evidence="3">
    <location>
        <begin position="408"/>
        <end position="475"/>
    </location>
</feature>
<dbReference type="InterPro" id="IPR006531">
    <property type="entry name" value="Gp5/Vgr_OB"/>
</dbReference>
<dbReference type="OrthoDB" id="1907165at2"/>
<keyword evidence="7" id="KW-1185">Reference proteome</keyword>
<gene>
    <name evidence="6" type="ORF">E4O92_15615</name>
</gene>
<comment type="similarity">
    <text evidence="1">Belongs to the VgrG protein family.</text>
</comment>
<dbReference type="Gene3D" id="4.10.220.110">
    <property type="match status" value="1"/>
</dbReference>
<dbReference type="AlphaFoldDB" id="A0A4Y9SVY3"/>
<dbReference type="Pfam" id="PF10106">
    <property type="entry name" value="DUF2345"/>
    <property type="match status" value="1"/>
</dbReference>
<evidence type="ECO:0000259" key="4">
    <source>
        <dbReference type="Pfam" id="PF10106"/>
    </source>
</evidence>
<dbReference type="SUPFAM" id="SSF69349">
    <property type="entry name" value="Phage fibre proteins"/>
    <property type="match status" value="1"/>
</dbReference>
<evidence type="ECO:0000256" key="2">
    <source>
        <dbReference type="SAM" id="MobiDB-lite"/>
    </source>
</evidence>
<feature type="compositionally biased region" description="Polar residues" evidence="2">
    <location>
        <begin position="615"/>
        <end position="627"/>
    </location>
</feature>
<dbReference type="InterPro" id="IPR037026">
    <property type="entry name" value="Vgr_OB-fold_dom_sf"/>
</dbReference>